<keyword evidence="2" id="KW-1185">Reference proteome</keyword>
<evidence type="ECO:0000313" key="2">
    <source>
        <dbReference type="Proteomes" id="UP000313359"/>
    </source>
</evidence>
<name>A0A5C2RPZ9_9APHY</name>
<reference evidence="1" key="1">
    <citation type="journal article" date="2018" name="Genome Biol. Evol.">
        <title>Genomics and development of Lentinus tigrinus, a white-rot wood-decaying mushroom with dimorphic fruiting bodies.</title>
        <authorList>
            <person name="Wu B."/>
            <person name="Xu Z."/>
            <person name="Knudson A."/>
            <person name="Carlson A."/>
            <person name="Chen N."/>
            <person name="Kovaka S."/>
            <person name="LaButti K."/>
            <person name="Lipzen A."/>
            <person name="Pennachio C."/>
            <person name="Riley R."/>
            <person name="Schakwitz W."/>
            <person name="Umezawa K."/>
            <person name="Ohm R.A."/>
            <person name="Grigoriev I.V."/>
            <person name="Nagy L.G."/>
            <person name="Gibbons J."/>
            <person name="Hibbett D."/>
        </authorList>
    </citation>
    <scope>NUCLEOTIDE SEQUENCE [LARGE SCALE GENOMIC DNA]</scope>
    <source>
        <strain evidence="1">ALCF2SS1-6</strain>
    </source>
</reference>
<dbReference type="STRING" id="1328759.A0A5C2RPZ9"/>
<accession>A0A5C2RPZ9</accession>
<sequence length="406" mass="46102">MPLRLPFVVPVLPVEPIVKAILAGWDLFWQGLLSGDLQWLWWIWNGTPMWTLSDRSLTSYIKLQEVASTIVNDPTLSDHALAERARAHLQILERPEFAKWNHLQWLADIGREMKVEPRELEELVSAATARRFFDAMMQTADEFNLRNGRRHACAETQDPLNISRGLLVVLELHTLLFMVWWHAMWYPCPPGGPADILRRDNYTCFMTGTVDERATWARRVSAKTVGQLYIVPIFTHQITDPCTDLQQERSRLGPEPEDALTELDDIGGASQYYKTLNFFRTFGEIPHDGAQVSEVGTPQNCLLLERKARLAFRHMTWTLVATTIPNTYKIRSYTSPDGACSYGTSHIHEYVTFTEPTGSHGAGDVKSQGPGTLPDPNLLRAHAIFANVIHLSGMGFMCDTDRWLRS</sequence>
<evidence type="ECO:0008006" key="3">
    <source>
        <dbReference type="Google" id="ProtNLM"/>
    </source>
</evidence>
<dbReference type="OrthoDB" id="2757744at2759"/>
<protein>
    <recommendedName>
        <fullName evidence="3">HNH nuclease domain-containing protein</fullName>
    </recommendedName>
</protein>
<gene>
    <name evidence="1" type="ORF">L227DRAFT_604481</name>
</gene>
<dbReference type="AlphaFoldDB" id="A0A5C2RPZ9"/>
<organism evidence="1 2">
    <name type="scientific">Lentinus tigrinus ALCF2SS1-6</name>
    <dbReference type="NCBI Taxonomy" id="1328759"/>
    <lineage>
        <taxon>Eukaryota</taxon>
        <taxon>Fungi</taxon>
        <taxon>Dikarya</taxon>
        <taxon>Basidiomycota</taxon>
        <taxon>Agaricomycotina</taxon>
        <taxon>Agaricomycetes</taxon>
        <taxon>Polyporales</taxon>
        <taxon>Polyporaceae</taxon>
        <taxon>Lentinus</taxon>
    </lineage>
</organism>
<proteinExistence type="predicted"/>
<evidence type="ECO:0000313" key="1">
    <source>
        <dbReference type="EMBL" id="RPD53623.1"/>
    </source>
</evidence>
<dbReference type="EMBL" id="ML122318">
    <property type="protein sequence ID" value="RPD53623.1"/>
    <property type="molecule type" value="Genomic_DNA"/>
</dbReference>
<dbReference type="Proteomes" id="UP000313359">
    <property type="component" value="Unassembled WGS sequence"/>
</dbReference>